<dbReference type="KEGG" id="txi:TH3_12790"/>
<organism evidence="2 3">
    <name type="scientific">Thalassospira xiamenensis M-5 = DSM 17429</name>
    <dbReference type="NCBI Taxonomy" id="1123366"/>
    <lineage>
        <taxon>Bacteria</taxon>
        <taxon>Pseudomonadati</taxon>
        <taxon>Pseudomonadota</taxon>
        <taxon>Alphaproteobacteria</taxon>
        <taxon>Rhodospirillales</taxon>
        <taxon>Thalassospiraceae</taxon>
        <taxon>Thalassospira</taxon>
    </lineage>
</organism>
<dbReference type="AlphaFoldDB" id="A0AB72UEM1"/>
<dbReference type="InterPro" id="IPR025579">
    <property type="entry name" value="DUF4357"/>
</dbReference>
<name>A0AB72UEM1_9PROT</name>
<dbReference type="EMBL" id="CP004388">
    <property type="protein sequence ID" value="AJD52674.1"/>
    <property type="molecule type" value="Genomic_DNA"/>
</dbReference>
<evidence type="ECO:0000313" key="2">
    <source>
        <dbReference type="EMBL" id="AJD52674.1"/>
    </source>
</evidence>
<dbReference type="CDD" id="cd10447">
    <property type="entry name" value="GIY-YIG_unchar_2"/>
    <property type="match status" value="1"/>
</dbReference>
<dbReference type="Pfam" id="PF14267">
    <property type="entry name" value="DUF4357"/>
    <property type="match status" value="1"/>
</dbReference>
<accession>A0AB72UEM1</accession>
<evidence type="ECO:0000259" key="1">
    <source>
        <dbReference type="Pfam" id="PF14267"/>
    </source>
</evidence>
<proteinExistence type="predicted"/>
<gene>
    <name evidence="2" type="ORF">TH3_12790</name>
</gene>
<dbReference type="Proteomes" id="UP000007127">
    <property type="component" value="Chromosome"/>
</dbReference>
<reference evidence="2 3" key="1">
    <citation type="journal article" date="2012" name="J. Bacteriol.">
        <title>Genome sequence of Thalassospira xiamenensis type strain M-5.</title>
        <authorList>
            <person name="Lai Q."/>
            <person name="Shao Z."/>
        </authorList>
    </citation>
    <scope>NUCLEOTIDE SEQUENCE [LARGE SCALE GENOMIC DNA]</scope>
    <source>
        <strain evidence="2 3">M-5</strain>
    </source>
</reference>
<evidence type="ECO:0000313" key="3">
    <source>
        <dbReference type="Proteomes" id="UP000007127"/>
    </source>
</evidence>
<protein>
    <recommendedName>
        <fullName evidence="1">DUF4357 domain-containing protein</fullName>
    </recommendedName>
</protein>
<sequence>MIQLNIMLSIWGIALLKGRSIRLFLVDGTPSGIITAEIMNWTGHVMTAPRTRLPDLIKRSEIARTGVYFLTGVNPEEPTQTFVYVGESDNVAKRLVSHNKDETKEFWDKVCVVTSKDQNLTKAHARYLESRLISIVSAAGRASLVNSTSPEYGFLPEADLADMEFFIEQIRITLPVLGMDFLREKPRVDDSGVMQKSSSASTEFWENKSPVFIIKSPKYGLFAQAQQIGGDFIVLANSHARSSWESSAGGYRNLHEQLVREGRLVPDRDGLLKFKEDTTFNSPSAASATIFGRPDNGRITWRVKGTNKTYADWQNEQIVSDASIENSDDE</sequence>
<feature type="domain" description="DUF4357" evidence="1">
    <location>
        <begin position="256"/>
        <end position="309"/>
    </location>
</feature>